<evidence type="ECO:0000256" key="4">
    <source>
        <dbReference type="ARBA" id="ARBA00023004"/>
    </source>
</evidence>
<dbReference type="GO" id="GO:0051537">
    <property type="term" value="F:2 iron, 2 sulfur cluster binding"/>
    <property type="evidence" value="ECO:0007669"/>
    <property type="project" value="UniProtKB-KW"/>
</dbReference>
<feature type="domain" description="2Fe-2S ferredoxin-type" evidence="8">
    <location>
        <begin position="2"/>
        <end position="78"/>
    </location>
</feature>
<comment type="caution">
    <text evidence="9">The sequence shown here is derived from an EMBL/GenBank/DDBJ whole genome shotgun (WGS) entry which is preliminary data.</text>
</comment>
<dbReference type="FunFam" id="1.10.150.120:FF:000003">
    <property type="entry name" value="Carbon monoxide dehydrogenase, small subunit"/>
    <property type="match status" value="1"/>
</dbReference>
<protein>
    <submittedName>
        <fullName evidence="9">Nicotinate dehydrogenase small FeS subunit</fullName>
        <ecNumber evidence="9">1.17.1.5</ecNumber>
    </submittedName>
</protein>
<dbReference type="Gene3D" id="1.10.150.120">
    <property type="entry name" value="[2Fe-2S]-binding domain"/>
    <property type="match status" value="1"/>
</dbReference>
<keyword evidence="10" id="KW-1185">Reference proteome</keyword>
<keyword evidence="4" id="KW-0408">Iron</keyword>
<organism evidence="9 10">
    <name type="scientific">Neomoorella humiferrea</name>
    <dbReference type="NCBI Taxonomy" id="676965"/>
    <lineage>
        <taxon>Bacteria</taxon>
        <taxon>Bacillati</taxon>
        <taxon>Bacillota</taxon>
        <taxon>Clostridia</taxon>
        <taxon>Neomoorellales</taxon>
        <taxon>Neomoorellaceae</taxon>
        <taxon>Neomoorella</taxon>
    </lineage>
</organism>
<dbReference type="InterPro" id="IPR036010">
    <property type="entry name" value="2Fe-2S_ferredoxin-like_sf"/>
</dbReference>
<comment type="pathway">
    <text evidence="6">Alkaloid degradation; nicotine degradation.</text>
</comment>
<dbReference type="InterPro" id="IPR001041">
    <property type="entry name" value="2Fe-2S_ferredoxin-type"/>
</dbReference>
<dbReference type="InterPro" id="IPR051452">
    <property type="entry name" value="Diverse_Oxidoreductases"/>
</dbReference>
<dbReference type="AlphaFoldDB" id="A0A2T0ALP0"/>
<sequence>MPGIKLTVNGRLYQVDVPADTTLLELLRDYLGLTGTKEGCGKGECGACTVIMDGLAVDSCLIPAAKADGAEIQTVEGLASPDGRLHPLQEAFIGEGAVQCGFCTPGMIMSAKALLDRNPNPSREEIKDALAGNLCRCTGYAKIIAAVEKAAAVMGTPAGGGRIEGSRSGRGAALLSSQEREE</sequence>
<dbReference type="RefSeq" id="WP_106006243.1">
    <property type="nucleotide sequence ID" value="NZ_CP136419.1"/>
</dbReference>
<evidence type="ECO:0000256" key="3">
    <source>
        <dbReference type="ARBA" id="ARBA00023002"/>
    </source>
</evidence>
<feature type="region of interest" description="Disordered" evidence="7">
    <location>
        <begin position="158"/>
        <end position="182"/>
    </location>
</feature>
<evidence type="ECO:0000256" key="5">
    <source>
        <dbReference type="ARBA" id="ARBA00023014"/>
    </source>
</evidence>
<dbReference type="PANTHER" id="PTHR44379">
    <property type="entry name" value="OXIDOREDUCTASE WITH IRON-SULFUR SUBUNIT"/>
    <property type="match status" value="1"/>
</dbReference>
<dbReference type="Pfam" id="PF01799">
    <property type="entry name" value="Fer2_2"/>
    <property type="match status" value="1"/>
</dbReference>
<evidence type="ECO:0000313" key="9">
    <source>
        <dbReference type="EMBL" id="PRR69518.1"/>
    </source>
</evidence>
<dbReference type="Pfam" id="PF00111">
    <property type="entry name" value="Fer2"/>
    <property type="match status" value="1"/>
</dbReference>
<keyword evidence="1" id="KW-0001">2Fe-2S</keyword>
<evidence type="ECO:0000256" key="2">
    <source>
        <dbReference type="ARBA" id="ARBA00022723"/>
    </source>
</evidence>
<dbReference type="FunFam" id="3.10.20.30:FF:000020">
    <property type="entry name" value="Xanthine dehydrogenase iron-sulfur subunit"/>
    <property type="match status" value="1"/>
</dbReference>
<dbReference type="GO" id="GO:0046872">
    <property type="term" value="F:metal ion binding"/>
    <property type="evidence" value="ECO:0007669"/>
    <property type="project" value="UniProtKB-KW"/>
</dbReference>
<reference evidence="9 10" key="1">
    <citation type="submission" date="2018-03" db="EMBL/GenBank/DDBJ databases">
        <title>Genome sequence of Moorella humiferrea DSM 23265.</title>
        <authorList>
            <person name="Poehlein A."/>
            <person name="Daniel R."/>
        </authorList>
    </citation>
    <scope>NUCLEOTIDE SEQUENCE [LARGE SCALE GENOMIC DNA]</scope>
    <source>
        <strain evidence="9 10">DSM 23265</strain>
    </source>
</reference>
<evidence type="ECO:0000256" key="1">
    <source>
        <dbReference type="ARBA" id="ARBA00022714"/>
    </source>
</evidence>
<evidence type="ECO:0000259" key="8">
    <source>
        <dbReference type="PROSITE" id="PS51085"/>
    </source>
</evidence>
<dbReference type="InterPro" id="IPR002888">
    <property type="entry name" value="2Fe-2S-bd"/>
</dbReference>
<evidence type="ECO:0000256" key="6">
    <source>
        <dbReference type="ARBA" id="ARBA00060707"/>
    </source>
</evidence>
<dbReference type="InterPro" id="IPR006058">
    <property type="entry name" value="2Fe2S_fd_BS"/>
</dbReference>
<keyword evidence="3 9" id="KW-0560">Oxidoreductase</keyword>
<dbReference type="EMBL" id="PVXM01000055">
    <property type="protein sequence ID" value="PRR69518.1"/>
    <property type="molecule type" value="Genomic_DNA"/>
</dbReference>
<evidence type="ECO:0000256" key="7">
    <source>
        <dbReference type="SAM" id="MobiDB-lite"/>
    </source>
</evidence>
<dbReference type="InterPro" id="IPR036884">
    <property type="entry name" value="2Fe-2S-bd_dom_sf"/>
</dbReference>
<accession>A0A2T0ALP0</accession>
<dbReference type="SUPFAM" id="SSF54292">
    <property type="entry name" value="2Fe-2S ferredoxin-like"/>
    <property type="match status" value="1"/>
</dbReference>
<gene>
    <name evidence="9" type="primary">ndhS_2</name>
    <name evidence="9" type="ORF">MOHU_23220</name>
</gene>
<dbReference type="InterPro" id="IPR012675">
    <property type="entry name" value="Beta-grasp_dom_sf"/>
</dbReference>
<dbReference type="PROSITE" id="PS51085">
    <property type="entry name" value="2FE2S_FER_2"/>
    <property type="match status" value="1"/>
</dbReference>
<dbReference type="OrthoDB" id="9796880at2"/>
<dbReference type="SUPFAM" id="SSF47741">
    <property type="entry name" value="CO dehydrogenase ISP C-domain like"/>
    <property type="match status" value="1"/>
</dbReference>
<dbReference type="PANTHER" id="PTHR44379:SF5">
    <property type="entry name" value="OXIDOREDUCTASE WITH IRON-SULFUR SUBUNIT"/>
    <property type="match status" value="1"/>
</dbReference>
<dbReference type="Gene3D" id="3.10.20.30">
    <property type="match status" value="1"/>
</dbReference>
<name>A0A2T0ALP0_9FIRM</name>
<proteinExistence type="predicted"/>
<dbReference type="EC" id="1.17.1.5" evidence="9"/>
<evidence type="ECO:0000313" key="10">
    <source>
        <dbReference type="Proteomes" id="UP000238415"/>
    </source>
</evidence>
<dbReference type="Proteomes" id="UP000238415">
    <property type="component" value="Unassembled WGS sequence"/>
</dbReference>
<dbReference type="PROSITE" id="PS00197">
    <property type="entry name" value="2FE2S_FER_1"/>
    <property type="match status" value="1"/>
</dbReference>
<keyword evidence="2" id="KW-0479">Metal-binding</keyword>
<keyword evidence="5" id="KW-0411">Iron-sulfur</keyword>
<dbReference type="CDD" id="cd00207">
    <property type="entry name" value="fer2"/>
    <property type="match status" value="1"/>
</dbReference>
<dbReference type="GO" id="GO:0050138">
    <property type="term" value="F:nicotinate dehydrogenase activity"/>
    <property type="evidence" value="ECO:0007669"/>
    <property type="project" value="UniProtKB-EC"/>
</dbReference>